<evidence type="ECO:0000313" key="3">
    <source>
        <dbReference type="Proteomes" id="UP000830198"/>
    </source>
</evidence>
<proteinExistence type="predicted"/>
<feature type="region of interest" description="Disordered" evidence="1">
    <location>
        <begin position="1"/>
        <end position="81"/>
    </location>
</feature>
<accession>A0ABY4I903</accession>
<reference evidence="2 3" key="1">
    <citation type="submission" date="2022-04" db="EMBL/GenBank/DDBJ databases">
        <title>The arsenic-methylating capacity of Chitinophaga filiformis YT5 during chitin decomposition.</title>
        <authorList>
            <person name="Chen G."/>
            <person name="Liang Y."/>
        </authorList>
    </citation>
    <scope>NUCLEOTIDE SEQUENCE [LARGE SCALE GENOMIC DNA]</scope>
    <source>
        <strain evidence="2 3">YT5</strain>
    </source>
</reference>
<evidence type="ECO:0000256" key="1">
    <source>
        <dbReference type="SAM" id="MobiDB-lite"/>
    </source>
</evidence>
<name>A0ABY4I903_CHIFI</name>
<protein>
    <submittedName>
        <fullName evidence="2">Uncharacterized protein</fullName>
    </submittedName>
</protein>
<dbReference type="RefSeq" id="WP_247814745.1">
    <property type="nucleotide sequence ID" value="NZ_CP095855.1"/>
</dbReference>
<feature type="compositionally biased region" description="Acidic residues" evidence="1">
    <location>
        <begin position="24"/>
        <end position="70"/>
    </location>
</feature>
<dbReference type="Proteomes" id="UP000830198">
    <property type="component" value="Chromosome"/>
</dbReference>
<keyword evidence="3" id="KW-1185">Reference proteome</keyword>
<feature type="compositionally biased region" description="Basic and acidic residues" evidence="1">
    <location>
        <begin position="9"/>
        <end position="23"/>
    </location>
</feature>
<organism evidence="2 3">
    <name type="scientific">Chitinophaga filiformis</name>
    <name type="common">Myxococcus filiformis</name>
    <name type="synonym">Flexibacter filiformis</name>
    <dbReference type="NCBI Taxonomy" id="104663"/>
    <lineage>
        <taxon>Bacteria</taxon>
        <taxon>Pseudomonadati</taxon>
        <taxon>Bacteroidota</taxon>
        <taxon>Chitinophagia</taxon>
        <taxon>Chitinophagales</taxon>
        <taxon>Chitinophagaceae</taxon>
        <taxon>Chitinophaga</taxon>
    </lineage>
</organism>
<gene>
    <name evidence="2" type="ORF">MYF79_14805</name>
</gene>
<evidence type="ECO:0000313" key="2">
    <source>
        <dbReference type="EMBL" id="UPK72560.1"/>
    </source>
</evidence>
<dbReference type="EMBL" id="CP095855">
    <property type="protein sequence ID" value="UPK72560.1"/>
    <property type="molecule type" value="Genomic_DNA"/>
</dbReference>
<sequence>MQQTNIKQRPADEKEPLNARLAEDQENTDEVNDVDTDADLAGDQEEELDDTPELDEEDLEENNLSEDEADNVQWEPPKGNS</sequence>